<gene>
    <name evidence="2" type="ORF">C7B65_04255</name>
</gene>
<evidence type="ECO:0008006" key="4">
    <source>
        <dbReference type="Google" id="ProtNLM"/>
    </source>
</evidence>
<proteinExistence type="predicted"/>
<reference evidence="2 3" key="2">
    <citation type="submission" date="2018-03" db="EMBL/GenBank/DDBJ databases">
        <title>The ancient ancestry and fast evolution of plastids.</title>
        <authorList>
            <person name="Moore K.R."/>
            <person name="Magnabosco C."/>
            <person name="Momper L."/>
            <person name="Gold D.A."/>
            <person name="Bosak T."/>
            <person name="Fournier G.P."/>
        </authorList>
    </citation>
    <scope>NUCLEOTIDE SEQUENCE [LARGE SCALE GENOMIC DNA]</scope>
    <source>
        <strain evidence="2 3">ULC007</strain>
    </source>
</reference>
<protein>
    <recommendedName>
        <fullName evidence="4">Type II toxin-antitoxin system CcdA family antitoxin</fullName>
    </recommendedName>
</protein>
<reference evidence="2 3" key="1">
    <citation type="submission" date="2018-02" db="EMBL/GenBank/DDBJ databases">
        <authorList>
            <person name="Cohen D.B."/>
            <person name="Kent A.D."/>
        </authorList>
    </citation>
    <scope>NUCLEOTIDE SEQUENCE [LARGE SCALE GENOMIC DNA]</scope>
    <source>
        <strain evidence="2 3">ULC007</strain>
    </source>
</reference>
<evidence type="ECO:0000313" key="2">
    <source>
        <dbReference type="EMBL" id="PSB21157.1"/>
    </source>
</evidence>
<name>A0A2T1DKY0_9CYAN</name>
<comment type="caution">
    <text evidence="2">The sequence shown here is derived from an EMBL/GenBank/DDBJ whole genome shotgun (WGS) entry which is preliminary data.</text>
</comment>
<dbReference type="RefSeq" id="WP_106253929.1">
    <property type="nucleotide sequence ID" value="NZ_PVWG01000003.1"/>
</dbReference>
<dbReference type="AlphaFoldDB" id="A0A2T1DKY0"/>
<sequence>MNDPAMHSHPSIDKVELSIHIDSELLEQLKHLTNDPSKVVEVAIRQWLRSETHRDEETSRSFQRNPPVPPRGEWND</sequence>
<accession>A0A2T1DKY0</accession>
<feature type="region of interest" description="Disordered" evidence="1">
    <location>
        <begin position="50"/>
        <end position="76"/>
    </location>
</feature>
<evidence type="ECO:0000313" key="3">
    <source>
        <dbReference type="Proteomes" id="UP000238634"/>
    </source>
</evidence>
<dbReference type="EMBL" id="PVWG01000003">
    <property type="protein sequence ID" value="PSB21157.1"/>
    <property type="molecule type" value="Genomic_DNA"/>
</dbReference>
<dbReference type="Proteomes" id="UP000238634">
    <property type="component" value="Unassembled WGS sequence"/>
</dbReference>
<evidence type="ECO:0000256" key="1">
    <source>
        <dbReference type="SAM" id="MobiDB-lite"/>
    </source>
</evidence>
<organism evidence="2 3">
    <name type="scientific">Phormidesmis priestleyi ULC007</name>
    <dbReference type="NCBI Taxonomy" id="1920490"/>
    <lineage>
        <taxon>Bacteria</taxon>
        <taxon>Bacillati</taxon>
        <taxon>Cyanobacteriota</taxon>
        <taxon>Cyanophyceae</taxon>
        <taxon>Leptolyngbyales</taxon>
        <taxon>Leptolyngbyaceae</taxon>
        <taxon>Phormidesmis</taxon>
    </lineage>
</organism>
<keyword evidence="3" id="KW-1185">Reference proteome</keyword>
<feature type="compositionally biased region" description="Basic and acidic residues" evidence="1">
    <location>
        <begin position="50"/>
        <end position="59"/>
    </location>
</feature>